<evidence type="ECO:0000259" key="1">
    <source>
        <dbReference type="Pfam" id="PF07728"/>
    </source>
</evidence>
<dbReference type="InterPro" id="IPR011704">
    <property type="entry name" value="ATPase_dyneun-rel_AAA"/>
</dbReference>
<feature type="domain" description="ATPase dynein-related AAA" evidence="1">
    <location>
        <begin position="478"/>
        <end position="562"/>
    </location>
</feature>
<evidence type="ECO:0000313" key="2">
    <source>
        <dbReference type="EMBL" id="MDQ8935071.1"/>
    </source>
</evidence>
<name>A0AAW8J4W2_9GAMM</name>
<dbReference type="SUPFAM" id="SSF52540">
    <property type="entry name" value="P-loop containing nucleoside triphosphate hydrolases"/>
    <property type="match status" value="1"/>
</dbReference>
<dbReference type="AlphaFoldDB" id="A0AAW8J4W2"/>
<dbReference type="GO" id="GO:0005524">
    <property type="term" value="F:ATP binding"/>
    <property type="evidence" value="ECO:0007669"/>
    <property type="project" value="InterPro"/>
</dbReference>
<dbReference type="Pfam" id="PF07728">
    <property type="entry name" value="AAA_5"/>
    <property type="match status" value="1"/>
</dbReference>
<dbReference type="InterPro" id="IPR052934">
    <property type="entry name" value="Methyl-DNA_Rec/Restrict_Enz"/>
</dbReference>
<dbReference type="Proteomes" id="UP001243844">
    <property type="component" value="Unassembled WGS sequence"/>
</dbReference>
<dbReference type="RefSeq" id="WP_308981086.1">
    <property type="nucleotide sequence ID" value="NZ_JAVIDL010000006.1"/>
</dbReference>
<protein>
    <submittedName>
        <fullName evidence="2">AAA family ATPase</fullName>
    </submittedName>
</protein>
<dbReference type="GO" id="GO:0016887">
    <property type="term" value="F:ATP hydrolysis activity"/>
    <property type="evidence" value="ECO:0007669"/>
    <property type="project" value="InterPro"/>
</dbReference>
<gene>
    <name evidence="2" type="ORF">RFH47_04925</name>
</gene>
<evidence type="ECO:0000313" key="3">
    <source>
        <dbReference type="Proteomes" id="UP001243844"/>
    </source>
</evidence>
<dbReference type="PANTHER" id="PTHR37291">
    <property type="entry name" value="5-METHYLCYTOSINE-SPECIFIC RESTRICTION ENZYME B"/>
    <property type="match status" value="1"/>
</dbReference>
<accession>A0AAW8J4W2</accession>
<dbReference type="EMBL" id="JAVIDL010000006">
    <property type="protein sequence ID" value="MDQ8935071.1"/>
    <property type="molecule type" value="Genomic_DNA"/>
</dbReference>
<comment type="caution">
    <text evidence="2">The sequence shown here is derived from an EMBL/GenBank/DDBJ whole genome shotgun (WGS) entry which is preliminary data.</text>
</comment>
<proteinExistence type="predicted"/>
<reference evidence="2" key="1">
    <citation type="submission" date="2023-08" db="EMBL/GenBank/DDBJ databases">
        <title>Emergence of clinically-relevant ST2 carbapenem-resistant Acinetobacter baumannii strains in hospital sewages in Zhejiang, East of China.</title>
        <authorList>
            <person name="Kaichao C."/>
            <person name="Zhang R."/>
        </authorList>
    </citation>
    <scope>NUCLEOTIDE SEQUENCE</scope>
    <source>
        <strain evidence="2">M-RB-37</strain>
    </source>
</reference>
<organism evidence="2 3">
    <name type="scientific">Acinetobacter rudis</name>
    <dbReference type="NCBI Taxonomy" id="632955"/>
    <lineage>
        <taxon>Bacteria</taxon>
        <taxon>Pseudomonadati</taxon>
        <taxon>Pseudomonadota</taxon>
        <taxon>Gammaproteobacteria</taxon>
        <taxon>Moraxellales</taxon>
        <taxon>Moraxellaceae</taxon>
        <taxon>Acinetobacter</taxon>
    </lineage>
</organism>
<dbReference type="InterPro" id="IPR027417">
    <property type="entry name" value="P-loop_NTPase"/>
</dbReference>
<sequence length="711" mass="81927">MFRQEYFNLLEKYQDIVRNKEDAEQNNAYEVLKVANDLTKVWAEGLIKEFFPQGYLGHFTNRPTNQANKFKAYTWAKIYPNKNAPKELAYTVGIEAHCGCVVKIDTVGNIGSKRIQYLALRGDFNGQSPIVSMLPVEKGITQSLDQLVAWSIQEIQKFKLTYEDLCTKLQLKNEQDSDFENRQKVRPTKASVEQDMSNKKHSLNRILFGAAGTGKTYNAINHALSIVENKPLDILENEDRTKLKTRFDQYKDQGRIKFVTFHQSFSYEDFVEGIRAETDVSGQLTYTIKPGVFKEICDFAKATVKSNIDNQIDLANKKVWKMSLGRAGVEDDLYRSCLDNNVILLGWGDAVDFTQCEDIGSIKNKLNEINYFKESEDTAAGYVNTFKNKIKVGDIVVITDGNLKFRAVAEVVSNYEYDENQEYGYHQVRKVKWLKTFSPSLKNEDYFNKIFSQSTVYNLENALDKDKLALLLQPEEKLSSNLENKYVLIIDEINRGNISRIFGELITLIEDSKRKGEAEELSVTLPYSKEEFFVPQNLYIIGTMNSSDRSLTGLDIALRRRFTFIEMPPKPELLNHITIEGLQVDELLKVMNQRIEVLLDRDHCIGHANFMSLTSNSKLEELAQIFKQKIIPQLQEYFFDDWAKINLVLFNNGMIIENDDIKMSNLFPKINDFDHEYFEQKKVWKLNEDAFKNVSNFKQILGPQEKATTSA</sequence>
<dbReference type="PANTHER" id="PTHR37291:SF1">
    <property type="entry name" value="TYPE IV METHYL-DIRECTED RESTRICTION ENZYME ECOKMCRB SUBUNIT"/>
    <property type="match status" value="1"/>
</dbReference>
<dbReference type="Gene3D" id="3.40.50.300">
    <property type="entry name" value="P-loop containing nucleotide triphosphate hydrolases"/>
    <property type="match status" value="1"/>
</dbReference>